<dbReference type="Gene3D" id="3.30.420.380">
    <property type="match status" value="1"/>
</dbReference>
<name>A0A094JBH2_9GAMM</name>
<dbReference type="PIRSF" id="PIRSF015761">
    <property type="entry name" value="Protein_L"/>
    <property type="match status" value="1"/>
</dbReference>
<dbReference type="GO" id="GO:0009276">
    <property type="term" value="C:Gram-negative-bacterium-type cell wall"/>
    <property type="evidence" value="ECO:0007669"/>
    <property type="project" value="InterPro"/>
</dbReference>
<comment type="similarity">
    <text evidence="2 10">Belongs to the GSP L family.</text>
</comment>
<dbReference type="Gene3D" id="3.30.1360.100">
    <property type="entry name" value="General secretion pathway protein M, EpsM"/>
    <property type="match status" value="1"/>
</dbReference>
<evidence type="ECO:0000256" key="7">
    <source>
        <dbReference type="ARBA" id="ARBA00022927"/>
    </source>
</evidence>
<evidence type="ECO:0000313" key="14">
    <source>
        <dbReference type="Proteomes" id="UP000029264"/>
    </source>
</evidence>
<keyword evidence="7 10" id="KW-0653">Protein transport</keyword>
<dbReference type="InterPro" id="IPR043129">
    <property type="entry name" value="ATPase_NBD"/>
</dbReference>
<dbReference type="InterPro" id="IPR007812">
    <property type="entry name" value="T2SS_protein-GspL"/>
</dbReference>
<proteinExistence type="inferred from homology"/>
<keyword evidence="8" id="KW-1133">Transmembrane helix</keyword>
<dbReference type="OrthoDB" id="7011844at2"/>
<feature type="domain" description="GspL periplasmic" evidence="12">
    <location>
        <begin position="241"/>
        <end position="394"/>
    </location>
</feature>
<dbReference type="InterPro" id="IPR024230">
    <property type="entry name" value="GspL_cyto_dom"/>
</dbReference>
<reference evidence="13 14" key="1">
    <citation type="submission" date="2014-06" db="EMBL/GenBank/DDBJ databases">
        <title>Shewanella sp. YQH10.</title>
        <authorList>
            <person name="Liu Y."/>
            <person name="Zeng R."/>
        </authorList>
    </citation>
    <scope>NUCLEOTIDE SEQUENCE [LARGE SCALE GENOMIC DNA]</scope>
    <source>
        <strain evidence="13 14">YQH10</strain>
    </source>
</reference>
<evidence type="ECO:0000259" key="12">
    <source>
        <dbReference type="Pfam" id="PF12693"/>
    </source>
</evidence>
<evidence type="ECO:0000256" key="1">
    <source>
        <dbReference type="ARBA" id="ARBA00004377"/>
    </source>
</evidence>
<feature type="domain" description="GspL cytoplasmic actin-ATPase-like" evidence="11">
    <location>
        <begin position="5"/>
        <end position="236"/>
    </location>
</feature>
<dbReference type="RefSeq" id="WP_037444402.1">
    <property type="nucleotide sequence ID" value="NZ_JPEO01000015.1"/>
</dbReference>
<evidence type="ECO:0000256" key="10">
    <source>
        <dbReference type="PIRNR" id="PIRNR015761"/>
    </source>
</evidence>
<gene>
    <name evidence="13" type="ORF">HR45_15040</name>
</gene>
<dbReference type="Pfam" id="PF05134">
    <property type="entry name" value="T2SSL"/>
    <property type="match status" value="1"/>
</dbReference>
<dbReference type="GO" id="GO:0015627">
    <property type="term" value="C:type II protein secretion system complex"/>
    <property type="evidence" value="ECO:0007669"/>
    <property type="project" value="InterPro"/>
</dbReference>
<evidence type="ECO:0000256" key="3">
    <source>
        <dbReference type="ARBA" id="ARBA00022448"/>
    </source>
</evidence>
<keyword evidence="3 10" id="KW-0813">Transport</keyword>
<dbReference type="NCBIfam" id="TIGR01709">
    <property type="entry name" value="typeII_sec_gspL"/>
    <property type="match status" value="1"/>
</dbReference>
<evidence type="ECO:0000256" key="5">
    <source>
        <dbReference type="ARBA" id="ARBA00022519"/>
    </source>
</evidence>
<dbReference type="Gene3D" id="3.30.420.370">
    <property type="match status" value="1"/>
</dbReference>
<dbReference type="EMBL" id="JPEO01000015">
    <property type="protein sequence ID" value="KFZ36612.1"/>
    <property type="molecule type" value="Genomic_DNA"/>
</dbReference>
<evidence type="ECO:0000256" key="8">
    <source>
        <dbReference type="ARBA" id="ARBA00022989"/>
    </source>
</evidence>
<evidence type="ECO:0000256" key="9">
    <source>
        <dbReference type="ARBA" id="ARBA00023136"/>
    </source>
</evidence>
<dbReference type="Pfam" id="PF12693">
    <property type="entry name" value="GspL_C"/>
    <property type="match status" value="1"/>
</dbReference>
<organism evidence="13 14">
    <name type="scientific">Shewanella mangrovi</name>
    <dbReference type="NCBI Taxonomy" id="1515746"/>
    <lineage>
        <taxon>Bacteria</taxon>
        <taxon>Pseudomonadati</taxon>
        <taxon>Pseudomonadota</taxon>
        <taxon>Gammaproteobacteria</taxon>
        <taxon>Alteromonadales</taxon>
        <taxon>Shewanellaceae</taxon>
        <taxon>Shewanella</taxon>
    </lineage>
</organism>
<dbReference type="CDD" id="cd24017">
    <property type="entry name" value="ASKHA_T2SSL_N"/>
    <property type="match status" value="1"/>
</dbReference>
<dbReference type="GO" id="GO:0005886">
    <property type="term" value="C:plasma membrane"/>
    <property type="evidence" value="ECO:0007669"/>
    <property type="project" value="UniProtKB-SubCell"/>
</dbReference>
<dbReference type="GO" id="GO:0015628">
    <property type="term" value="P:protein secretion by the type II secretion system"/>
    <property type="evidence" value="ECO:0007669"/>
    <property type="project" value="InterPro"/>
</dbReference>
<evidence type="ECO:0000256" key="2">
    <source>
        <dbReference type="ARBA" id="ARBA00005318"/>
    </source>
</evidence>
<dbReference type="STRING" id="1515746.HR45_15040"/>
<accession>A0A094JBH2</accession>
<evidence type="ECO:0000256" key="6">
    <source>
        <dbReference type="ARBA" id="ARBA00022692"/>
    </source>
</evidence>
<protein>
    <recommendedName>
        <fullName evidence="10">Type II secretion system protein L</fullName>
        <shortName evidence="10">T2SS protein L</shortName>
    </recommendedName>
</protein>
<dbReference type="Proteomes" id="UP000029264">
    <property type="component" value="Unassembled WGS sequence"/>
</dbReference>
<dbReference type="eggNOG" id="COG3297">
    <property type="taxonomic scope" value="Bacteria"/>
</dbReference>
<keyword evidence="9" id="KW-0472">Membrane</keyword>
<dbReference type="InterPro" id="IPR025691">
    <property type="entry name" value="GspL_pp_dom"/>
</dbReference>
<evidence type="ECO:0000259" key="11">
    <source>
        <dbReference type="Pfam" id="PF05134"/>
    </source>
</evidence>
<keyword evidence="4" id="KW-1003">Cell membrane</keyword>
<dbReference type="SUPFAM" id="SSF53067">
    <property type="entry name" value="Actin-like ATPase domain"/>
    <property type="match status" value="2"/>
</dbReference>
<evidence type="ECO:0000256" key="4">
    <source>
        <dbReference type="ARBA" id="ARBA00022475"/>
    </source>
</evidence>
<dbReference type="AlphaFoldDB" id="A0A094JBH2"/>
<keyword evidence="5" id="KW-0997">Cell inner membrane</keyword>
<evidence type="ECO:0000313" key="13">
    <source>
        <dbReference type="EMBL" id="KFZ36612.1"/>
    </source>
</evidence>
<comment type="subcellular location">
    <subcellularLocation>
        <location evidence="1">Cell inner membrane</location>
        <topology evidence="1">Single-pass membrane protein</topology>
    </subcellularLocation>
</comment>
<sequence length="395" mass="43597">MSERLFIRLGVTSSDPCSWLVWSEQEQEIIASGELADASALQTLSERAGNRPVDVLVPSDVVRLMQVNLPEKGQRQALKALPFLLEESLAQNIEELHFVPGAREGDLLNVAIVAHEQLEQWLAWLTEAGLTARKLVPDCLAVPLAGCQWGLLQVANQYLLRTGEGAGVAVGKDWLGMMLPQLLEQTETKPSVACYTEFDDERLDCQLQTLELPMLVLAKGHLQSPLNLLTGRYKPRKEYNAQLQPWKKVAAIAVAVFVLGLANKGLGIYRYSSEAEQLKAQSEAIYRQVAGSSRIVNLRSQLDSTLRSLQGSGSGAELFNMLQQLQQSFSQVPELKPESLRFDGSRSELRMQVSAKSYEQIDKFRQIAASSFIIDAGAMNNNDGAVTSTLTLRSK</sequence>
<comment type="function">
    <text evidence="10">Inner membrane component of the type II secretion system required for the energy-dependent secretion of extracellular factors such as proteases and toxins from the periplasm.</text>
</comment>
<comment type="caution">
    <text evidence="13">The sequence shown here is derived from an EMBL/GenBank/DDBJ whole genome shotgun (WGS) entry which is preliminary data.</text>
</comment>
<keyword evidence="6" id="KW-0812">Transmembrane</keyword>
<keyword evidence="14" id="KW-1185">Reference proteome</keyword>